<evidence type="ECO:0000313" key="2">
    <source>
        <dbReference type="Proteomes" id="UP000814140"/>
    </source>
</evidence>
<gene>
    <name evidence="1" type="ORF">BV25DRAFT_1820257</name>
</gene>
<accession>A0ACB8TF93</accession>
<keyword evidence="2" id="KW-1185">Reference proteome</keyword>
<reference evidence="1" key="2">
    <citation type="journal article" date="2022" name="New Phytol.">
        <title>Evolutionary transition to the ectomycorrhizal habit in the genomes of a hyperdiverse lineage of mushroom-forming fungi.</title>
        <authorList>
            <person name="Looney B."/>
            <person name="Miyauchi S."/>
            <person name="Morin E."/>
            <person name="Drula E."/>
            <person name="Courty P.E."/>
            <person name="Kohler A."/>
            <person name="Kuo A."/>
            <person name="LaButti K."/>
            <person name="Pangilinan J."/>
            <person name="Lipzen A."/>
            <person name="Riley R."/>
            <person name="Andreopoulos W."/>
            <person name="He G."/>
            <person name="Johnson J."/>
            <person name="Nolan M."/>
            <person name="Tritt A."/>
            <person name="Barry K.W."/>
            <person name="Grigoriev I.V."/>
            <person name="Nagy L.G."/>
            <person name="Hibbett D."/>
            <person name="Henrissat B."/>
            <person name="Matheny P.B."/>
            <person name="Labbe J."/>
            <person name="Martin F.M."/>
        </authorList>
    </citation>
    <scope>NUCLEOTIDE SEQUENCE</scope>
    <source>
        <strain evidence="1">HHB10654</strain>
    </source>
</reference>
<sequence>MSSFPQVILAILRRLCSLGHSVVRRIRPYFALLAAFLARRLHILIPKLWTGHLRYPFSGDTQPTYPPKSLWNNDRPVTIAASLLPMSASHSNPNLRASQEGSSPTIRRPMSSVFPSATAHADPLAMHSWHNLNLTPASLYHTRNMSVQTIADQRARLATIHANASVRSSVGGVPVQQFSRAPGAQFTSAGASMRARSGASSRTASRSRGASPQPSRVGSPLPSRRASPVRAKPNGPPTLQPLSRTVTPPMAPHTASQSPVEFQGVTVQSPSTESLPYPYAVIPIPSGSGSSCESLAVSVDDSTTVRTHWTIDIPQPPLGRMIMMICVDEVYRYQDRPKIESQETPTFFIQPVTINFPHSDTHTSGDWTPATHPDGALYFYHKEKRVYTDQYLYDPAILDEINEFADYLAALVETDPDLGLPSDDIDLVLDLNPVDAENMQWRYYYVDHKSRILFWIHEYPADFLICEAKGASSPAHIRLRLEDQYWCHWYMYPACPESRKLPEGTYEELLGILAHGAIDVMISPTSTTPYSVEDMRAMSGVIKEARSAGAESSDQLVCCVGRIMGHFFHWRFLYFHGQKAARLDQGRSLHGDVSHPRSLLIALLSPLLFYAPEIHLKEIEKLWADQIIVAMAWKRFITRLQSEWQEFILYSTVMLTVDVGFLAIPNVIIVENGNVTATSPAQIICYLSILFSIGSIVVGLLLVRHNRTREREKPEGASQYMTRNLRPVVGLEPLAIIHSVPYALLMWAMLMFLVALLLLCFWNTQFVTRMPVGINAVAVSGLILWCIVHAWDTGDKAGQVWIDGLVPSVKRTLERIERRWKGYWEMLILKKTTSDGVEEGSQEDGVTTVSVPMETIHEDLGLDNV</sequence>
<organism evidence="1 2">
    <name type="scientific">Artomyces pyxidatus</name>
    <dbReference type="NCBI Taxonomy" id="48021"/>
    <lineage>
        <taxon>Eukaryota</taxon>
        <taxon>Fungi</taxon>
        <taxon>Dikarya</taxon>
        <taxon>Basidiomycota</taxon>
        <taxon>Agaricomycotina</taxon>
        <taxon>Agaricomycetes</taxon>
        <taxon>Russulales</taxon>
        <taxon>Auriscalpiaceae</taxon>
        <taxon>Artomyces</taxon>
    </lineage>
</organism>
<dbReference type="Proteomes" id="UP000814140">
    <property type="component" value="Unassembled WGS sequence"/>
</dbReference>
<evidence type="ECO:0000313" key="1">
    <source>
        <dbReference type="EMBL" id="KAI0067089.1"/>
    </source>
</evidence>
<proteinExistence type="predicted"/>
<reference evidence="1" key="1">
    <citation type="submission" date="2021-03" db="EMBL/GenBank/DDBJ databases">
        <authorList>
            <consortium name="DOE Joint Genome Institute"/>
            <person name="Ahrendt S."/>
            <person name="Looney B.P."/>
            <person name="Miyauchi S."/>
            <person name="Morin E."/>
            <person name="Drula E."/>
            <person name="Courty P.E."/>
            <person name="Chicoki N."/>
            <person name="Fauchery L."/>
            <person name="Kohler A."/>
            <person name="Kuo A."/>
            <person name="Labutti K."/>
            <person name="Pangilinan J."/>
            <person name="Lipzen A."/>
            <person name="Riley R."/>
            <person name="Andreopoulos W."/>
            <person name="He G."/>
            <person name="Johnson J."/>
            <person name="Barry K.W."/>
            <person name="Grigoriev I.V."/>
            <person name="Nagy L."/>
            <person name="Hibbett D."/>
            <person name="Henrissat B."/>
            <person name="Matheny P.B."/>
            <person name="Labbe J."/>
            <person name="Martin F."/>
        </authorList>
    </citation>
    <scope>NUCLEOTIDE SEQUENCE</scope>
    <source>
        <strain evidence="1">HHB10654</strain>
    </source>
</reference>
<name>A0ACB8TF93_9AGAM</name>
<protein>
    <submittedName>
        <fullName evidence="1">Uncharacterized protein</fullName>
    </submittedName>
</protein>
<comment type="caution">
    <text evidence="1">The sequence shown here is derived from an EMBL/GenBank/DDBJ whole genome shotgun (WGS) entry which is preliminary data.</text>
</comment>
<dbReference type="EMBL" id="MU277191">
    <property type="protein sequence ID" value="KAI0067089.1"/>
    <property type="molecule type" value="Genomic_DNA"/>
</dbReference>